<evidence type="ECO:0000313" key="3">
    <source>
        <dbReference type="Proteomes" id="UP000694557"/>
    </source>
</evidence>
<dbReference type="Ensembl" id="ENSOKIT00005055520.1">
    <property type="protein sequence ID" value="ENSOKIP00005052575.1"/>
    <property type="gene ID" value="ENSOKIG00005022202.1"/>
</dbReference>
<evidence type="ECO:0000256" key="1">
    <source>
        <dbReference type="SAM" id="Coils"/>
    </source>
</evidence>
<keyword evidence="3" id="KW-1185">Reference proteome</keyword>
<reference evidence="2" key="1">
    <citation type="submission" date="2025-08" db="UniProtKB">
        <authorList>
            <consortium name="Ensembl"/>
        </authorList>
    </citation>
    <scope>IDENTIFICATION</scope>
</reference>
<dbReference type="AlphaFoldDB" id="A0A8C7H7I0"/>
<evidence type="ECO:0000313" key="2">
    <source>
        <dbReference type="Ensembl" id="ENSOKIP00005052575.1"/>
    </source>
</evidence>
<reference evidence="2" key="2">
    <citation type="submission" date="2025-09" db="UniProtKB">
        <authorList>
            <consortium name="Ensembl"/>
        </authorList>
    </citation>
    <scope>IDENTIFICATION</scope>
</reference>
<sequence length="110" mass="13022">MQMTMLCCYSVVVIVVGFNQVRELENELESEQKHISDAVNGIRKYERRIKELTYQEEQANSHLTKFRKVQHELEAEERADIVETQVNRCGSRIMTWAREKSVKSSRWLAF</sequence>
<dbReference type="Proteomes" id="UP000694557">
    <property type="component" value="Unassembled WGS sequence"/>
</dbReference>
<protein>
    <submittedName>
        <fullName evidence="2">Uncharacterized protein</fullName>
    </submittedName>
</protein>
<keyword evidence="1" id="KW-0175">Coiled coil</keyword>
<organism evidence="2 3">
    <name type="scientific">Oncorhynchus kisutch</name>
    <name type="common">Coho salmon</name>
    <name type="synonym">Salmo kisutch</name>
    <dbReference type="NCBI Taxonomy" id="8019"/>
    <lineage>
        <taxon>Eukaryota</taxon>
        <taxon>Metazoa</taxon>
        <taxon>Chordata</taxon>
        <taxon>Craniata</taxon>
        <taxon>Vertebrata</taxon>
        <taxon>Euteleostomi</taxon>
        <taxon>Actinopterygii</taxon>
        <taxon>Neopterygii</taxon>
        <taxon>Teleostei</taxon>
        <taxon>Protacanthopterygii</taxon>
        <taxon>Salmoniformes</taxon>
        <taxon>Salmonidae</taxon>
        <taxon>Salmoninae</taxon>
        <taxon>Oncorhynchus</taxon>
    </lineage>
</organism>
<feature type="coiled-coil region" evidence="1">
    <location>
        <begin position="21"/>
        <end position="62"/>
    </location>
</feature>
<name>A0A8C7H7I0_ONCKI</name>
<dbReference type="GeneTree" id="ENSGT00940000163461"/>
<proteinExistence type="predicted"/>
<accession>A0A8C7H7I0</accession>